<name>A0A0A8X4X9_MESS1</name>
<gene>
    <name evidence="3" type="ORF">SAMD00020551_2458</name>
</gene>
<dbReference type="Gene3D" id="3.30.450.20">
    <property type="entry name" value="PAS domain"/>
    <property type="match status" value="1"/>
</dbReference>
<keyword evidence="1" id="KW-0472">Membrane</keyword>
<feature type="transmembrane region" description="Helical" evidence="1">
    <location>
        <begin position="200"/>
        <end position="220"/>
    </location>
</feature>
<sequence length="419" mass="48155">MDGAYNKGNYILPKQVSKMEKSMSEGRFLIYIVAAVMLLMVIHLYHADLSSYLNPENYIAIHTILEFFSIAVSFSIFSYGWKAFGFSQSRKILMLSFLFFIVGMLDLLHTLTFQGMPFFITESSIAKATWFWVSARSIESLLIVLVLVLPERKLQQDPRRICLAVCTAVIGVIMFVIFRYEQSLPLLVIEGEGTTILKNLIEYAASFLHFISIVISLYFYNEGKNGQHLYVALAFTFLFLSELVFTIYQSVYDIDNFTGHLYKALGYFFIMRGFYFSTIADDSFLKDPHEKMWRQTEEMIQSHYGIIFKLSKQGEDFIHHIVGGGLLNDLGFTPNEINGKTLDEFLPDKAWRIERYYDCVWKNNEKIVFEIEIGGQTYAISLVPVMNNGEVVEIAGAVMGIVKYSRLDRCSRNTKENAM</sequence>
<keyword evidence="1" id="KW-1133">Transmembrane helix</keyword>
<evidence type="ECO:0000259" key="2">
    <source>
        <dbReference type="Pfam" id="PF17159"/>
    </source>
</evidence>
<feature type="transmembrane region" description="Helical" evidence="1">
    <location>
        <begin position="92"/>
        <end position="109"/>
    </location>
</feature>
<dbReference type="STRING" id="1321606.SAMD00020551_2458"/>
<evidence type="ECO:0000313" key="4">
    <source>
        <dbReference type="Proteomes" id="UP000031014"/>
    </source>
</evidence>
<keyword evidence="1" id="KW-0812">Transmembrane</keyword>
<feature type="transmembrane region" description="Helical" evidence="1">
    <location>
        <begin position="229"/>
        <end position="252"/>
    </location>
</feature>
<feature type="transmembrane region" description="Helical" evidence="1">
    <location>
        <begin position="161"/>
        <end position="180"/>
    </location>
</feature>
<protein>
    <recommendedName>
        <fullName evidence="2">Membrane-associated sensor domain-containing protein</fullName>
    </recommendedName>
</protein>
<dbReference type="Pfam" id="PF17159">
    <property type="entry name" value="MASE3"/>
    <property type="match status" value="1"/>
</dbReference>
<dbReference type="AlphaFoldDB" id="A0A0A8X4X9"/>
<feature type="domain" description="Membrane-associated sensor" evidence="2">
    <location>
        <begin position="55"/>
        <end position="280"/>
    </location>
</feature>
<dbReference type="EMBL" id="BASE01000054">
    <property type="protein sequence ID" value="GAM14309.1"/>
    <property type="molecule type" value="Genomic_DNA"/>
</dbReference>
<evidence type="ECO:0000313" key="3">
    <source>
        <dbReference type="EMBL" id="GAM14309.1"/>
    </source>
</evidence>
<comment type="caution">
    <text evidence="3">The sequence shown here is derived from an EMBL/GenBank/DDBJ whole genome shotgun (WGS) entry which is preliminary data.</text>
</comment>
<feature type="transmembrane region" description="Helical" evidence="1">
    <location>
        <begin position="129"/>
        <end position="149"/>
    </location>
</feature>
<keyword evidence="4" id="KW-1185">Reference proteome</keyword>
<reference evidence="3 4" key="1">
    <citation type="submission" date="2013-06" db="EMBL/GenBank/DDBJ databases">
        <title>Whole genome shotgun sequence of Bacillus selenatarsenatis SF-1.</title>
        <authorList>
            <person name="Kuroda M."/>
            <person name="Sei K."/>
            <person name="Yamashita M."/>
            <person name="Ike M."/>
        </authorList>
    </citation>
    <scope>NUCLEOTIDE SEQUENCE [LARGE SCALE GENOMIC DNA]</scope>
    <source>
        <strain evidence="3 4">SF-1</strain>
    </source>
</reference>
<dbReference type="InterPro" id="IPR033425">
    <property type="entry name" value="MASE3"/>
</dbReference>
<organism evidence="3 4">
    <name type="scientific">Mesobacillus selenatarsenatis (strain DSM 18680 / JCM 14380 / FERM P-15431 / SF-1)</name>
    <dbReference type="NCBI Taxonomy" id="1321606"/>
    <lineage>
        <taxon>Bacteria</taxon>
        <taxon>Bacillati</taxon>
        <taxon>Bacillota</taxon>
        <taxon>Bacilli</taxon>
        <taxon>Bacillales</taxon>
        <taxon>Bacillaceae</taxon>
        <taxon>Mesobacillus</taxon>
    </lineage>
</organism>
<proteinExistence type="predicted"/>
<feature type="transmembrane region" description="Helical" evidence="1">
    <location>
        <begin position="28"/>
        <end position="46"/>
    </location>
</feature>
<accession>A0A0A8X4X9</accession>
<evidence type="ECO:0000256" key="1">
    <source>
        <dbReference type="SAM" id="Phobius"/>
    </source>
</evidence>
<feature type="transmembrane region" description="Helical" evidence="1">
    <location>
        <begin position="58"/>
        <end position="80"/>
    </location>
</feature>
<dbReference type="Proteomes" id="UP000031014">
    <property type="component" value="Unassembled WGS sequence"/>
</dbReference>